<dbReference type="STRING" id="1121476.SAMN02745751_00404"/>
<accession>A0A1M6BLQ0</accession>
<evidence type="ECO:0000313" key="1">
    <source>
        <dbReference type="EMBL" id="SHI49740.1"/>
    </source>
</evidence>
<dbReference type="Pfam" id="PF07302">
    <property type="entry name" value="AroM"/>
    <property type="match status" value="1"/>
</dbReference>
<sequence length="501" mass="55129">MKKIQVTLTVEESKELIAENILFHPSFKKSLKSGSIVFKGGTTVSRICEKSTGIPLRICGRITERGTVTSDIETDNPHTLLLNGGVSRNIDGNLLDELSALDSNDLIVCSANAIDVYGNAVLMAGSEGGGSIGQSISRWYTEGVKVLIPVGLEKLVPGNLNESIRFASRKDIDFSNGMSVGLIPLHGEIFTEINAFRQLGEVDVKVIGSGGIGNANGSKTFQISGEDAEVDRILKVLEELKNQTIKVSGETVSLMECAYPSKRCKFHTGCSYKSGELKEVKTKKLGVITIGQSPRADFLKDIVPILSSEYRIVEKGALDGYEYEEITRRFKPVEGDTVLVSRLRDGRQVVIAEKHILPLIQDAVYELERSGCKTILLMCTGKFPEIKHNSLLIKPQEIIPQMIKKIIDGGKLGIIIPDESQVDQMYKWWNMSEGLTVKVASPYENPENLKKAAEELKDEEVDIIYMDCMGYTREMKTIVESISGKTTILPRTLAIGIINNL</sequence>
<evidence type="ECO:0000313" key="2">
    <source>
        <dbReference type="Proteomes" id="UP000184052"/>
    </source>
</evidence>
<dbReference type="InterPro" id="IPR010843">
    <property type="entry name" value="Uncharacterised_AroM"/>
</dbReference>
<name>A0A1M6BLQ0_9FIRM</name>
<organism evidence="1 2">
    <name type="scientific">Dethiosulfatibacter aminovorans DSM 17477</name>
    <dbReference type="NCBI Taxonomy" id="1121476"/>
    <lineage>
        <taxon>Bacteria</taxon>
        <taxon>Bacillati</taxon>
        <taxon>Bacillota</taxon>
        <taxon>Tissierellia</taxon>
        <taxon>Dethiosulfatibacter</taxon>
    </lineage>
</organism>
<reference evidence="1 2" key="1">
    <citation type="submission" date="2016-11" db="EMBL/GenBank/DDBJ databases">
        <authorList>
            <person name="Jaros S."/>
            <person name="Januszkiewicz K."/>
            <person name="Wedrychowicz H."/>
        </authorList>
    </citation>
    <scope>NUCLEOTIDE SEQUENCE [LARGE SCALE GENOMIC DNA]</scope>
    <source>
        <strain evidence="1 2">DSM 17477</strain>
    </source>
</reference>
<dbReference type="RefSeq" id="WP_094762642.1">
    <property type="nucleotide sequence ID" value="NZ_FQZL01000005.1"/>
</dbReference>
<dbReference type="AlphaFoldDB" id="A0A1M6BLQ0"/>
<keyword evidence="2" id="KW-1185">Reference proteome</keyword>
<protein>
    <submittedName>
        <fullName evidence="1">AroM protein</fullName>
    </submittedName>
</protein>
<gene>
    <name evidence="1" type="ORF">SAMN02745751_00404</name>
</gene>
<proteinExistence type="predicted"/>
<dbReference type="EMBL" id="FQZL01000005">
    <property type="protein sequence ID" value="SHI49740.1"/>
    <property type="molecule type" value="Genomic_DNA"/>
</dbReference>
<dbReference type="OrthoDB" id="5372599at2"/>
<dbReference type="Proteomes" id="UP000184052">
    <property type="component" value="Unassembled WGS sequence"/>
</dbReference>
<dbReference type="NCBIfam" id="NF007788">
    <property type="entry name" value="PRK10481.1"/>
    <property type="match status" value="1"/>
</dbReference>